<organism evidence="1 2">
    <name type="scientific">Populus alba x Populus x berolinensis</name>
    <dbReference type="NCBI Taxonomy" id="444605"/>
    <lineage>
        <taxon>Eukaryota</taxon>
        <taxon>Viridiplantae</taxon>
        <taxon>Streptophyta</taxon>
        <taxon>Embryophyta</taxon>
        <taxon>Tracheophyta</taxon>
        <taxon>Spermatophyta</taxon>
        <taxon>Magnoliopsida</taxon>
        <taxon>eudicotyledons</taxon>
        <taxon>Gunneridae</taxon>
        <taxon>Pentapetalae</taxon>
        <taxon>rosids</taxon>
        <taxon>fabids</taxon>
        <taxon>Malpighiales</taxon>
        <taxon>Salicaceae</taxon>
        <taxon>Saliceae</taxon>
        <taxon>Populus</taxon>
    </lineage>
</organism>
<dbReference type="EMBL" id="JAQIZT010000006">
    <property type="protein sequence ID" value="KAJ6992245.1"/>
    <property type="molecule type" value="Genomic_DNA"/>
</dbReference>
<proteinExistence type="predicted"/>
<comment type="caution">
    <text evidence="1">The sequence shown here is derived from an EMBL/GenBank/DDBJ whole genome shotgun (WGS) entry which is preliminary data.</text>
</comment>
<reference evidence="1" key="1">
    <citation type="journal article" date="2023" name="Mol. Ecol. Resour.">
        <title>Chromosome-level genome assembly of a triploid poplar Populus alba 'Berolinensis'.</title>
        <authorList>
            <person name="Chen S."/>
            <person name="Yu Y."/>
            <person name="Wang X."/>
            <person name="Wang S."/>
            <person name="Zhang T."/>
            <person name="Zhou Y."/>
            <person name="He R."/>
            <person name="Meng N."/>
            <person name="Wang Y."/>
            <person name="Liu W."/>
            <person name="Liu Z."/>
            <person name="Liu J."/>
            <person name="Guo Q."/>
            <person name="Huang H."/>
            <person name="Sederoff R.R."/>
            <person name="Wang G."/>
            <person name="Qu G."/>
            <person name="Chen S."/>
        </authorList>
    </citation>
    <scope>NUCLEOTIDE SEQUENCE</scope>
    <source>
        <strain evidence="1">SC-2020</strain>
    </source>
</reference>
<dbReference type="Proteomes" id="UP001164929">
    <property type="component" value="Chromosome 6"/>
</dbReference>
<evidence type="ECO:0000313" key="1">
    <source>
        <dbReference type="EMBL" id="KAJ6992245.1"/>
    </source>
</evidence>
<sequence>MNSVLSLRRIKNKRAQIIKAELKLHLRATCSQPPLILSSIARYLVLSSALKTYFINHGSCQDHKHTDVASISRLWARSWLLTQSWCLSSCQNLILNTAFCGRKWLLHRILAFPSKTIYNHQLRTCGLCFKLPSCG</sequence>
<evidence type="ECO:0000313" key="2">
    <source>
        <dbReference type="Proteomes" id="UP001164929"/>
    </source>
</evidence>
<dbReference type="AlphaFoldDB" id="A0AAD6QKW9"/>
<keyword evidence="2" id="KW-1185">Reference proteome</keyword>
<accession>A0AAD6QKW9</accession>
<name>A0AAD6QKW9_9ROSI</name>
<protein>
    <submittedName>
        <fullName evidence="1">Uncharacterized protein</fullName>
    </submittedName>
</protein>
<gene>
    <name evidence="1" type="ORF">NC653_015568</name>
</gene>